<evidence type="ECO:0000256" key="2">
    <source>
        <dbReference type="ARBA" id="ARBA00010140"/>
    </source>
</evidence>
<dbReference type="OrthoDB" id="64767at2759"/>
<evidence type="ECO:0000313" key="12">
    <source>
        <dbReference type="EMBL" id="KAG7361737.1"/>
    </source>
</evidence>
<dbReference type="PROSITE" id="PS51192">
    <property type="entry name" value="HELICASE_ATP_BIND_1"/>
    <property type="match status" value="1"/>
</dbReference>
<keyword evidence="4" id="KW-0547">Nucleotide-binding</keyword>
<keyword evidence="5" id="KW-0378">Hydrolase</keyword>
<feature type="domain" description="Helicase ATP-binding" evidence="10">
    <location>
        <begin position="459"/>
        <end position="618"/>
    </location>
</feature>
<dbReference type="InterPro" id="IPR011545">
    <property type="entry name" value="DEAD/DEAH_box_helicase_dom"/>
</dbReference>
<feature type="region of interest" description="Disordered" evidence="9">
    <location>
        <begin position="305"/>
        <end position="346"/>
    </location>
</feature>
<reference evidence="12" key="1">
    <citation type="journal article" date="2021" name="Sci. Rep.">
        <title>Diploid genomic architecture of Nitzschia inconspicua, an elite biomass production diatom.</title>
        <authorList>
            <person name="Oliver A."/>
            <person name="Podell S."/>
            <person name="Pinowska A."/>
            <person name="Traller J.C."/>
            <person name="Smith S.R."/>
            <person name="McClure R."/>
            <person name="Beliaev A."/>
            <person name="Bohutskyi P."/>
            <person name="Hill E.A."/>
            <person name="Rabines A."/>
            <person name="Zheng H."/>
            <person name="Allen L.Z."/>
            <person name="Kuo A."/>
            <person name="Grigoriev I.V."/>
            <person name="Allen A.E."/>
            <person name="Hazlebeck D."/>
            <person name="Allen E.E."/>
        </authorList>
    </citation>
    <scope>NUCLEOTIDE SEQUENCE</scope>
    <source>
        <strain evidence="12">Hildebrandi</strain>
    </source>
</reference>
<protein>
    <submittedName>
        <fullName evidence="12">DEAD/DEAH box helicase domain protein</fullName>
    </submittedName>
</protein>
<dbReference type="Proteomes" id="UP000693970">
    <property type="component" value="Unassembled WGS sequence"/>
</dbReference>
<keyword evidence="13" id="KW-1185">Reference proteome</keyword>
<dbReference type="FunFam" id="1.10.3380.30:FF:000001">
    <property type="entry name" value="Ski2 ATP-dependent RNA helicase"/>
    <property type="match status" value="1"/>
</dbReference>
<evidence type="ECO:0000256" key="3">
    <source>
        <dbReference type="ARBA" id="ARBA00022490"/>
    </source>
</evidence>
<evidence type="ECO:0000313" key="13">
    <source>
        <dbReference type="Proteomes" id="UP000693970"/>
    </source>
</evidence>
<proteinExistence type="inferred from homology"/>
<dbReference type="InterPro" id="IPR050699">
    <property type="entry name" value="RNA-DNA_Helicase"/>
</dbReference>
<feature type="region of interest" description="Disordered" evidence="9">
    <location>
        <begin position="662"/>
        <end position="695"/>
    </location>
</feature>
<dbReference type="PANTHER" id="PTHR12131">
    <property type="entry name" value="ATP-DEPENDENT RNA AND DNA HELICASE"/>
    <property type="match status" value="1"/>
</dbReference>
<dbReference type="SMART" id="SM00490">
    <property type="entry name" value="HELICc"/>
    <property type="match status" value="1"/>
</dbReference>
<dbReference type="GO" id="GO:0055087">
    <property type="term" value="C:Ski complex"/>
    <property type="evidence" value="ECO:0007669"/>
    <property type="project" value="TreeGrafter"/>
</dbReference>
<evidence type="ECO:0000256" key="5">
    <source>
        <dbReference type="ARBA" id="ARBA00022801"/>
    </source>
</evidence>
<dbReference type="GO" id="GO:0070478">
    <property type="term" value="P:nuclear-transcribed mRNA catabolic process, 3'-5' exonucleolytic nonsense-mediated decay"/>
    <property type="evidence" value="ECO:0007669"/>
    <property type="project" value="TreeGrafter"/>
</dbReference>
<evidence type="ECO:0000256" key="9">
    <source>
        <dbReference type="SAM" id="MobiDB-lite"/>
    </source>
</evidence>
<evidence type="ECO:0000256" key="4">
    <source>
        <dbReference type="ARBA" id="ARBA00022741"/>
    </source>
</evidence>
<dbReference type="EMBL" id="JAGRRH010000013">
    <property type="protein sequence ID" value="KAG7361737.1"/>
    <property type="molecule type" value="Genomic_DNA"/>
</dbReference>
<evidence type="ECO:0000256" key="1">
    <source>
        <dbReference type="ARBA" id="ARBA00004496"/>
    </source>
</evidence>
<gene>
    <name evidence="12" type="ORF">IV203_036838</name>
</gene>
<dbReference type="SMART" id="SM00487">
    <property type="entry name" value="DEXDc"/>
    <property type="match status" value="1"/>
</dbReference>
<dbReference type="InterPro" id="IPR048392">
    <property type="entry name" value="MTR4-like_stalk"/>
</dbReference>
<comment type="similarity">
    <text evidence="2">Belongs to the helicase family. SKI2 subfamily.</text>
</comment>
<reference evidence="12" key="2">
    <citation type="submission" date="2021-04" db="EMBL/GenBank/DDBJ databases">
        <authorList>
            <person name="Podell S."/>
        </authorList>
    </citation>
    <scope>NUCLEOTIDE SEQUENCE</scope>
    <source>
        <strain evidence="12">Hildebrandi</strain>
    </source>
</reference>
<comment type="subcellular location">
    <subcellularLocation>
        <location evidence="1">Cytoplasm</location>
    </subcellularLocation>
</comment>
<keyword evidence="7" id="KW-0067">ATP-binding</keyword>
<organism evidence="12 13">
    <name type="scientific">Nitzschia inconspicua</name>
    <dbReference type="NCBI Taxonomy" id="303405"/>
    <lineage>
        <taxon>Eukaryota</taxon>
        <taxon>Sar</taxon>
        <taxon>Stramenopiles</taxon>
        <taxon>Ochrophyta</taxon>
        <taxon>Bacillariophyta</taxon>
        <taxon>Bacillariophyceae</taxon>
        <taxon>Bacillariophycidae</taxon>
        <taxon>Bacillariales</taxon>
        <taxon>Bacillariaceae</taxon>
        <taxon>Nitzschia</taxon>
    </lineage>
</organism>
<sequence>MSCSDTPKTSVFSLDNLKSLLTVMNDEDDGERLKPVSNPEISKALEESYHFHGMIPPAKGLWQRPIPQILYHCPLSEPTTTLTSWNALPRTIQEMYPRPIDGDIVEVDSNHLLSDNMRREEEEGREGRSTENKEPGVVRGMQRRPLQGNMTNKLTEYTRGITGRANPFLPGGLESADGASTGVLLDQDPAVSAQSIERSMDVLKYGSKAAWENGTLLTAPHGTTFKVGISIRDIDIHGEGSDQELIDNRQTQGDTIEQQHVSTATDDKISVVATPNPTGEQFVYTTTTAPIVQWEKRLLDDDSLFGSSVDSENDSSSDATSASGTGSSSASESGSQEDSPLDNEDLPDAQTAIQESDPNNSLDFDSPSSEIDNLLLEMTQVENRSKFLPKNLHGDRDQDDSIGNPLRLAERQARLQTSSTNKKTWASTKLLPIQDLSTFVPNPALKYSFTLDPFQQQAVARLERSESIFVAAHTSAGKTAIAEYAVALARQRGTRCIYTSPIKALSNQKFRDFSLKFGAENVGLVTGDLQVNVDDSTCLIMTTEILRSMLYRGADLIRDIEFVVFDEVHYVNDSERGVVWEETIILLPSYVNLIFLSATTPNTFEFSDWIGRTKKKPVYVIRTDYRPVPLSHYLWANLKLHKVKEGDGGFLEKGYQGAVSALEKTSQSSTDGKRKPGPSTAAGRGPPSMTWQSQGGKSQWMSLIRFLCKEELTPTVIFTFSKKKCEEVANMLRSLDLNTSKENSSVRAFASQTVARLSPTDKFLPQVMAVCEMVERGIGVHHGGLLPILKEMVEILFSRNLIKVLFATETFAMGVNMPARSVVFNSIRKHDGKQFRVLEPGEYTQMAGRAGRRGLDKVGTVIVCCFGEKPPPVGILRTMLTGTSTMLRSQFRLTYNMILNLLRVEEMSVESMIKRSFSEFATQRALTANEYPKLLARGKKTLAKLVDQFEAESNQRIGAHDLEDYFQMCQRLKELNFDVLTAIETSIGRADGFLEPGRVLLITDARKLGVVRAPGMILAPYYGREGAVDFKVSQDVSLFVCMILLPSSYVSNGEDAIEAMTRDLDACSIGEVGYAKERYYAIVTVELGQILLVTSTKKKINPWAGNANIEQASLSRKKCPDRMVHDPFAGKIASNTKKRDEDDTMVFGKKNDRSKATTSSTIGKVGEVVAALIESEHTELSSGLAMLDLSDFLKRGTEAVELRQRADTISSLSVEMRNCESHHHPTIEKHFVLLERLHALRSHVESLSHLLSNESLLLFPDFLQRKTVLMVLGYLDEKEAVTVKGRVACEVNSCEELIITELVFEGVLNDLEPSVIVAALSSLVYQQKSSEDEELNSEVPESLLSCCEKMKTIAMNLGKLQKEQGLDVDPLEYTESSLHFGLVHVVYEWAIGVPFSAITQLTTAQEGSIVRCITRLDELCREVRNCARVVGNPTLYQKMEVASAAIKRDIVFAASLYVS</sequence>
<dbReference type="Pfam" id="PF00271">
    <property type="entry name" value="Helicase_C"/>
    <property type="match status" value="1"/>
</dbReference>
<dbReference type="GO" id="GO:0003723">
    <property type="term" value="F:RNA binding"/>
    <property type="evidence" value="ECO:0007669"/>
    <property type="project" value="UniProtKB-KW"/>
</dbReference>
<keyword evidence="3" id="KW-0963">Cytoplasm</keyword>
<dbReference type="GO" id="GO:0005524">
    <property type="term" value="F:ATP binding"/>
    <property type="evidence" value="ECO:0007669"/>
    <property type="project" value="UniProtKB-KW"/>
</dbReference>
<dbReference type="PANTHER" id="PTHR12131:SF1">
    <property type="entry name" value="ATP-DEPENDENT RNA HELICASE SUPV3L1, MITOCHONDRIAL-RELATED"/>
    <property type="match status" value="1"/>
</dbReference>
<feature type="compositionally biased region" description="Basic and acidic residues" evidence="9">
    <location>
        <begin position="116"/>
        <end position="136"/>
    </location>
</feature>
<feature type="compositionally biased region" description="Low complexity" evidence="9">
    <location>
        <begin position="307"/>
        <end position="338"/>
    </location>
</feature>
<dbReference type="Pfam" id="PF21408">
    <property type="entry name" value="MTR4-like_stalk"/>
    <property type="match status" value="1"/>
</dbReference>
<dbReference type="FunFam" id="3.40.50.300:FF:000987">
    <property type="entry name" value="DEAD/DEAH box RNA helicase"/>
    <property type="match status" value="1"/>
</dbReference>
<keyword evidence="6 12" id="KW-0347">Helicase</keyword>
<name>A0A9K3PVX5_9STRA</name>
<dbReference type="CDD" id="cd18795">
    <property type="entry name" value="SF2_C_Ski2"/>
    <property type="match status" value="1"/>
</dbReference>
<evidence type="ECO:0000256" key="7">
    <source>
        <dbReference type="ARBA" id="ARBA00022840"/>
    </source>
</evidence>
<comment type="caution">
    <text evidence="12">The sequence shown here is derived from an EMBL/GenBank/DDBJ whole genome shotgun (WGS) entry which is preliminary data.</text>
</comment>
<dbReference type="InterPro" id="IPR001650">
    <property type="entry name" value="Helicase_C-like"/>
</dbReference>
<evidence type="ECO:0000256" key="6">
    <source>
        <dbReference type="ARBA" id="ARBA00022806"/>
    </source>
</evidence>
<accession>A0A9K3PVX5</accession>
<dbReference type="GO" id="GO:0004386">
    <property type="term" value="F:helicase activity"/>
    <property type="evidence" value="ECO:0007669"/>
    <property type="project" value="UniProtKB-KW"/>
</dbReference>
<dbReference type="GO" id="GO:0016787">
    <property type="term" value="F:hydrolase activity"/>
    <property type="evidence" value="ECO:0007669"/>
    <property type="project" value="UniProtKB-KW"/>
</dbReference>
<dbReference type="FunFam" id="3.40.50.300:FF:000354">
    <property type="entry name" value="ATP-dependent RNA helicase SKI2"/>
    <property type="match status" value="1"/>
</dbReference>
<dbReference type="SMART" id="SM01142">
    <property type="entry name" value="DSHCT"/>
    <property type="match status" value="1"/>
</dbReference>
<evidence type="ECO:0000259" key="11">
    <source>
        <dbReference type="PROSITE" id="PS51194"/>
    </source>
</evidence>
<keyword evidence="8" id="KW-0694">RNA-binding</keyword>
<dbReference type="InterPro" id="IPR012961">
    <property type="entry name" value="Ski2/MTR4_C"/>
</dbReference>
<evidence type="ECO:0000256" key="8">
    <source>
        <dbReference type="ARBA" id="ARBA00022884"/>
    </source>
</evidence>
<dbReference type="InterPro" id="IPR014001">
    <property type="entry name" value="Helicase_ATP-bd"/>
</dbReference>
<evidence type="ECO:0000259" key="10">
    <source>
        <dbReference type="PROSITE" id="PS51192"/>
    </source>
</evidence>
<feature type="region of interest" description="Disordered" evidence="9">
    <location>
        <begin position="116"/>
        <end position="140"/>
    </location>
</feature>
<dbReference type="PROSITE" id="PS51194">
    <property type="entry name" value="HELICASE_CTER"/>
    <property type="match status" value="1"/>
</dbReference>
<dbReference type="Pfam" id="PF08148">
    <property type="entry name" value="DSHCT"/>
    <property type="match status" value="1"/>
</dbReference>
<dbReference type="Pfam" id="PF00270">
    <property type="entry name" value="DEAD"/>
    <property type="match status" value="1"/>
</dbReference>
<feature type="domain" description="Helicase C-terminal" evidence="11">
    <location>
        <begin position="702"/>
        <end position="902"/>
    </location>
</feature>